<organism evidence="2 3">
    <name type="scientific">Devosia insulae DS-56</name>
    <dbReference type="NCBI Taxonomy" id="1116389"/>
    <lineage>
        <taxon>Bacteria</taxon>
        <taxon>Pseudomonadati</taxon>
        <taxon>Pseudomonadota</taxon>
        <taxon>Alphaproteobacteria</taxon>
        <taxon>Hyphomicrobiales</taxon>
        <taxon>Devosiaceae</taxon>
        <taxon>Devosia</taxon>
    </lineage>
</organism>
<keyword evidence="1" id="KW-0732">Signal</keyword>
<keyword evidence="3" id="KW-1185">Reference proteome</keyword>
<feature type="chain" id="PRO_5009190482" description="DUF995 domain-containing protein" evidence="1">
    <location>
        <begin position="20"/>
        <end position="138"/>
    </location>
</feature>
<sequence>MRLIVAALIVLAGVGVALAAPKLANQTIMTYSPGHGTQVEYYDKQGGTWLWYPGNKVVLPGRWKTERGSICFGYTQNSYNPVTGHSGAGWECQPLKIFESVVVERAAGDVFGLAKRQKPPFSLPKRRTSIEALSKRLK</sequence>
<dbReference type="AlphaFoldDB" id="A0A1E5XSP2"/>
<dbReference type="OrthoDB" id="7951041at2"/>
<protein>
    <recommendedName>
        <fullName evidence="4">DUF995 domain-containing protein</fullName>
    </recommendedName>
</protein>
<evidence type="ECO:0000256" key="1">
    <source>
        <dbReference type="SAM" id="SignalP"/>
    </source>
</evidence>
<accession>A0A1E5XSP2</accession>
<proteinExistence type="predicted"/>
<evidence type="ECO:0000313" key="2">
    <source>
        <dbReference type="EMBL" id="OEO31575.1"/>
    </source>
</evidence>
<gene>
    <name evidence="2" type="ORF">VW23_015475</name>
</gene>
<comment type="caution">
    <text evidence="2">The sequence shown here is derived from an EMBL/GenBank/DDBJ whole genome shotgun (WGS) entry which is preliminary data.</text>
</comment>
<reference evidence="2 3" key="1">
    <citation type="journal article" date="2015" name="Genome Announc.">
        <title>Genome Assemblies of Three Soil-Associated Devosia species: D. insulae, D. limi, and D. soli.</title>
        <authorList>
            <person name="Hassan Y.I."/>
            <person name="Lepp D."/>
            <person name="Zhou T."/>
        </authorList>
    </citation>
    <scope>NUCLEOTIDE SEQUENCE [LARGE SCALE GENOMIC DNA]</scope>
    <source>
        <strain evidence="2 3">DS-56</strain>
    </source>
</reference>
<dbReference type="EMBL" id="LAJE02000153">
    <property type="protein sequence ID" value="OEO31575.1"/>
    <property type="molecule type" value="Genomic_DNA"/>
</dbReference>
<dbReference type="RefSeq" id="WP_069909227.1">
    <property type="nucleotide sequence ID" value="NZ_LAJE02000153.1"/>
</dbReference>
<dbReference type="Proteomes" id="UP000095463">
    <property type="component" value="Unassembled WGS sequence"/>
</dbReference>
<name>A0A1E5XSP2_9HYPH</name>
<evidence type="ECO:0000313" key="3">
    <source>
        <dbReference type="Proteomes" id="UP000095463"/>
    </source>
</evidence>
<feature type="signal peptide" evidence="1">
    <location>
        <begin position="1"/>
        <end position="19"/>
    </location>
</feature>
<evidence type="ECO:0008006" key="4">
    <source>
        <dbReference type="Google" id="ProtNLM"/>
    </source>
</evidence>